<keyword evidence="2" id="KW-0808">Transferase</keyword>
<dbReference type="Pfam" id="PF12746">
    <property type="entry name" value="GNAT_acetyltran"/>
    <property type="match status" value="1"/>
</dbReference>
<name>A0A239GTB0_9FIRM</name>
<dbReference type="EMBL" id="FZOJ01000018">
    <property type="protein sequence ID" value="SNS72115.1"/>
    <property type="molecule type" value="Genomic_DNA"/>
</dbReference>
<reference evidence="2 3" key="1">
    <citation type="submission" date="2017-06" db="EMBL/GenBank/DDBJ databases">
        <authorList>
            <person name="Kim H.J."/>
            <person name="Triplett B.A."/>
        </authorList>
    </citation>
    <scope>NUCLEOTIDE SEQUENCE [LARGE SCALE GENOMIC DNA]</scope>
    <source>
        <strain evidence="2 3">SCA</strain>
    </source>
</reference>
<organism evidence="2 3">
    <name type="scientific">Anaerovirgula multivorans</name>
    <dbReference type="NCBI Taxonomy" id="312168"/>
    <lineage>
        <taxon>Bacteria</taxon>
        <taxon>Bacillati</taxon>
        <taxon>Bacillota</taxon>
        <taxon>Clostridia</taxon>
        <taxon>Peptostreptococcales</taxon>
        <taxon>Natronincolaceae</taxon>
        <taxon>Anaerovirgula</taxon>
    </lineage>
</organism>
<dbReference type="InterPro" id="IPR027365">
    <property type="entry name" value="GNAT_acetyltra_YdfB-like"/>
</dbReference>
<keyword evidence="3" id="KW-1185">Reference proteome</keyword>
<dbReference type="SUPFAM" id="SSF55729">
    <property type="entry name" value="Acyl-CoA N-acyltransferases (Nat)"/>
    <property type="match status" value="1"/>
</dbReference>
<dbReference type="InterPro" id="IPR000182">
    <property type="entry name" value="GNAT_dom"/>
</dbReference>
<dbReference type="Gene3D" id="3.40.630.30">
    <property type="match status" value="1"/>
</dbReference>
<accession>A0A239GTB0</accession>
<sequence>MFLNMKDIARKQLAIDMNCREEDLINDGLVFCNAKTNLGCRNVKRQNPYLEIATMGKGIVVSGDENILDRIKPLLIGKSREEIFEAPFLYGHSIYYLPDKNITRIEKTFDGLEFFVKEQSQIADLYGIQGFDNAIGFSKDGSYTTGIGMYAKKDEKIVALVGASTECDTMWQIGIDVLPEFRNKGLATYLVNNITFLIMEKGIAPYYCAASSNISSQATAHRSGYVATWMSTYQNAFDGSSSFDEHLNIKKIL</sequence>
<evidence type="ECO:0000313" key="2">
    <source>
        <dbReference type="EMBL" id="SNS72115.1"/>
    </source>
</evidence>
<dbReference type="InterPro" id="IPR016181">
    <property type="entry name" value="Acyl_CoA_acyltransferase"/>
</dbReference>
<dbReference type="GO" id="GO:0016747">
    <property type="term" value="F:acyltransferase activity, transferring groups other than amino-acyl groups"/>
    <property type="evidence" value="ECO:0007669"/>
    <property type="project" value="InterPro"/>
</dbReference>
<dbReference type="PROSITE" id="PS51186">
    <property type="entry name" value="GNAT"/>
    <property type="match status" value="1"/>
</dbReference>
<proteinExistence type="predicted"/>
<dbReference type="Proteomes" id="UP000198304">
    <property type="component" value="Unassembled WGS sequence"/>
</dbReference>
<evidence type="ECO:0000313" key="3">
    <source>
        <dbReference type="Proteomes" id="UP000198304"/>
    </source>
</evidence>
<feature type="domain" description="N-acetyltransferase" evidence="1">
    <location>
        <begin position="100"/>
        <end position="250"/>
    </location>
</feature>
<dbReference type="CDD" id="cd04301">
    <property type="entry name" value="NAT_SF"/>
    <property type="match status" value="1"/>
</dbReference>
<gene>
    <name evidence="2" type="ORF">SAMN05446037_101871</name>
</gene>
<protein>
    <submittedName>
        <fullName evidence="2">GNAT acetyltransferase</fullName>
    </submittedName>
</protein>
<dbReference type="AlphaFoldDB" id="A0A239GTB0"/>
<evidence type="ECO:0000259" key="1">
    <source>
        <dbReference type="PROSITE" id="PS51186"/>
    </source>
</evidence>